<evidence type="ECO:0000256" key="1">
    <source>
        <dbReference type="SAM" id="MobiDB-lite"/>
    </source>
</evidence>
<evidence type="ECO:0000313" key="3">
    <source>
        <dbReference type="EMBL" id="CAI9176763.1"/>
    </source>
</evidence>
<organism evidence="3 4">
    <name type="scientific">Rangifer tarandus platyrhynchus</name>
    <name type="common">Svalbard reindeer</name>
    <dbReference type="NCBI Taxonomy" id="3082113"/>
    <lineage>
        <taxon>Eukaryota</taxon>
        <taxon>Metazoa</taxon>
        <taxon>Chordata</taxon>
        <taxon>Craniata</taxon>
        <taxon>Vertebrata</taxon>
        <taxon>Euteleostomi</taxon>
        <taxon>Mammalia</taxon>
        <taxon>Eutheria</taxon>
        <taxon>Laurasiatheria</taxon>
        <taxon>Artiodactyla</taxon>
        <taxon>Ruminantia</taxon>
        <taxon>Pecora</taxon>
        <taxon>Cervidae</taxon>
        <taxon>Odocoileinae</taxon>
        <taxon>Rangifer</taxon>
    </lineage>
</organism>
<name>A0ABN8ZW06_RANTA</name>
<dbReference type="PANTHER" id="PTHR28678">
    <property type="entry name" value="CODANIN-1"/>
    <property type="match status" value="1"/>
</dbReference>
<evidence type="ECO:0000259" key="2">
    <source>
        <dbReference type="Pfam" id="PF15296"/>
    </source>
</evidence>
<sequence length="1236" mass="135308">MAAVLESLLREELSVAAAVRWIARSAQSSEDDPGEAAELSSLRPLRKEFVPFLLNFLREQSSRVLPQGPPTPAKAPGSSTALPGRSGGPPRGGRGARNQLFPPIEASSATAADAPSARRGGRRRGPGPARERGGRGPGGLEEGVSGECLPWAGGRRPRSSGSPSSPSLARSDPPNLSNLEEFPPVGSVPPGSAGTKPSRRINPTPVSEERSLSKPKTCFTSPPISCVPSSQPSVLDTSSWGHGLPSGCRSLQEEREMLRKERSKQLQQSPAPACPTLESGSPHPSRTGHLTAEPADPARVSSRQRLELVALVYSSCIAENLVPNLFLELFFVLQLLTARRMVAAKDSDLEPTPGALGTVLLDSLESPLFQSVHDCVFFAVQVLEHQFHILSHLDKGTLKLLAENERLLCFSPALQGRLRAAYEGSVAKVSLAMPPSAQAVSFQPETDNRANFSSDRAFHTFKKQRDVFYEVLREWEDRHEEPGWDFEKGLGSRIRAMMGQLSAACSHSHFVRLFQKQLLQMCQSPGGAGGTVLGEAPDVLNMLGADKLGRLRRLQERLVAPQSSGGPCPPPTFPGCQGFFRDFILSASSFQFNQHLMDSLSLKIRELNSLALPQPEPSDEDGESDVDWQGERRQFAMVLLSLRLLAKFLGFVAFLPYRGPEPPPTRELQDSILSLRSQVPPVLDVRALLQQGLRARRAVLTVPWLVEFLSLADHIVPMLDYYRSIFTLLLHLHRSLVLSKESEGEMCFLNKLLLLAVLGWLFQIPTVPEDLFFLEEGQLDVFEVDTVASEHGLDSMPVVDQHLLYTCCPYIGELRKLLASWVSGSSGRSGGFVRKITPTTTTGLGAQPPQTTQGLQAQLAQAFFHNQPPSLRRTVEFVAERIGSNCVKHIKATLVAELVRQAESLLQEQLVTQGQEGGDPAQLLEILCSQLCPHGAEALTQGREFCQKKSPGAVRALLPEETPAAVLSSAENIAVGLATEKACAWLSANITALIRREVKAAVSRMLRAQGPEPAARGERRGCSRACEHHAPLPSHLISEIKDVLSLAVGPREPEEGVAPEYLEQLLGQLGQMLRCRQFLCPPAEQHLAKCSVELASLLVADQIPILGPPAQHQLERGQARRLLLMLLSLWKDDFQVPVPLQLLLRPRNVGLLADTRPREWDLLLFLLRELVEKGLMRRMEIEACLGSLHETQWPGDFSEELATLFNLFLAEPHVPEPQLRACELVQPNRGTVLAQS</sequence>
<feature type="domain" description="Codanin-1 C-terminal" evidence="2">
    <location>
        <begin position="794"/>
        <end position="908"/>
    </location>
</feature>
<feature type="compositionally biased region" description="Basic and acidic residues" evidence="1">
    <location>
        <begin position="251"/>
        <end position="264"/>
    </location>
</feature>
<feature type="compositionally biased region" description="Polar residues" evidence="1">
    <location>
        <begin position="218"/>
        <end position="240"/>
    </location>
</feature>
<feature type="compositionally biased region" description="Low complexity" evidence="1">
    <location>
        <begin position="106"/>
        <end position="118"/>
    </location>
</feature>
<proteinExistence type="predicted"/>
<dbReference type="Pfam" id="PF15296">
    <property type="entry name" value="Codanin-1_C"/>
    <property type="match status" value="1"/>
</dbReference>
<gene>
    <name evidence="3" type="ORF">MRATA1EN1_LOCUS25725</name>
</gene>
<feature type="region of interest" description="Disordered" evidence="1">
    <location>
        <begin position="61"/>
        <end position="298"/>
    </location>
</feature>
<feature type="compositionally biased region" description="Gly residues" evidence="1">
    <location>
        <begin position="85"/>
        <end position="95"/>
    </location>
</feature>
<feature type="compositionally biased region" description="Low complexity" evidence="1">
    <location>
        <begin position="183"/>
        <end position="192"/>
    </location>
</feature>
<dbReference type="InterPro" id="IPR040031">
    <property type="entry name" value="Codanin-1"/>
</dbReference>
<keyword evidence="4" id="KW-1185">Reference proteome</keyword>
<evidence type="ECO:0000313" key="4">
    <source>
        <dbReference type="Proteomes" id="UP001176941"/>
    </source>
</evidence>
<dbReference type="EMBL" id="OX459942">
    <property type="protein sequence ID" value="CAI9176763.1"/>
    <property type="molecule type" value="Genomic_DNA"/>
</dbReference>
<reference evidence="3" key="1">
    <citation type="submission" date="2023-04" db="EMBL/GenBank/DDBJ databases">
        <authorList>
            <consortium name="ELIXIR-Norway"/>
        </authorList>
    </citation>
    <scope>NUCLEOTIDE SEQUENCE [LARGE SCALE GENOMIC DNA]</scope>
</reference>
<accession>A0ABN8ZW06</accession>
<protein>
    <recommendedName>
        <fullName evidence="2">Codanin-1 C-terminal domain-containing protein</fullName>
    </recommendedName>
</protein>
<dbReference type="Proteomes" id="UP001176941">
    <property type="component" value="Chromosome 6"/>
</dbReference>
<dbReference type="InterPro" id="IPR028171">
    <property type="entry name" value="Codanin-1_C"/>
</dbReference>
<dbReference type="PANTHER" id="PTHR28678:SF1">
    <property type="entry name" value="CODANIN-1"/>
    <property type="match status" value="1"/>
</dbReference>